<evidence type="ECO:0000256" key="1">
    <source>
        <dbReference type="SAM" id="Phobius"/>
    </source>
</evidence>
<proteinExistence type="predicted"/>
<organism evidence="2 3">
    <name type="scientific">Littorina saxatilis</name>
    <dbReference type="NCBI Taxonomy" id="31220"/>
    <lineage>
        <taxon>Eukaryota</taxon>
        <taxon>Metazoa</taxon>
        <taxon>Spiralia</taxon>
        <taxon>Lophotrochozoa</taxon>
        <taxon>Mollusca</taxon>
        <taxon>Gastropoda</taxon>
        <taxon>Caenogastropoda</taxon>
        <taxon>Littorinimorpha</taxon>
        <taxon>Littorinoidea</taxon>
        <taxon>Littorinidae</taxon>
        <taxon>Littorina</taxon>
    </lineage>
</organism>
<dbReference type="Proteomes" id="UP001374579">
    <property type="component" value="Unassembled WGS sequence"/>
</dbReference>
<gene>
    <name evidence="2" type="ORF">V1264_014117</name>
</gene>
<feature type="transmembrane region" description="Helical" evidence="1">
    <location>
        <begin position="95"/>
        <end position="115"/>
    </location>
</feature>
<keyword evidence="3" id="KW-1185">Reference proteome</keyword>
<keyword evidence="1" id="KW-1133">Transmembrane helix</keyword>
<evidence type="ECO:0000313" key="2">
    <source>
        <dbReference type="EMBL" id="KAK7110200.1"/>
    </source>
</evidence>
<reference evidence="2 3" key="1">
    <citation type="submission" date="2024-02" db="EMBL/GenBank/DDBJ databases">
        <title>Chromosome-scale genome assembly of the rough periwinkle Littorina saxatilis.</title>
        <authorList>
            <person name="De Jode A."/>
            <person name="Faria R."/>
            <person name="Formenti G."/>
            <person name="Sims Y."/>
            <person name="Smith T.P."/>
            <person name="Tracey A."/>
            <person name="Wood J.M.D."/>
            <person name="Zagrodzka Z.B."/>
            <person name="Johannesson K."/>
            <person name="Butlin R.K."/>
            <person name="Leder E.H."/>
        </authorList>
    </citation>
    <scope>NUCLEOTIDE SEQUENCE [LARGE SCALE GENOMIC DNA]</scope>
    <source>
        <strain evidence="2">Snail1</strain>
        <tissue evidence="2">Muscle</tissue>
    </source>
</reference>
<sequence>MDCRSFISEEELAPATQQKFWHDVRQFYVACVRKMLNKFPFGSETLQHLQVLNHSLGADTLTAFLQVKINSDACCHDFKVTGSMIDKAKICTDEYIFFSFFIWCLTSFSTIQGYIATGQMNTTKNTSDK</sequence>
<dbReference type="AlphaFoldDB" id="A0AAN9BV23"/>
<comment type="caution">
    <text evidence="2">The sequence shown here is derived from an EMBL/GenBank/DDBJ whole genome shotgun (WGS) entry which is preliminary data.</text>
</comment>
<keyword evidence="1" id="KW-0472">Membrane</keyword>
<accession>A0AAN9BV23</accession>
<name>A0AAN9BV23_9CAEN</name>
<keyword evidence="1" id="KW-0812">Transmembrane</keyword>
<evidence type="ECO:0000313" key="3">
    <source>
        <dbReference type="Proteomes" id="UP001374579"/>
    </source>
</evidence>
<dbReference type="EMBL" id="JBAMIC010000003">
    <property type="protein sequence ID" value="KAK7110200.1"/>
    <property type="molecule type" value="Genomic_DNA"/>
</dbReference>
<protein>
    <submittedName>
        <fullName evidence="2">Uncharacterized protein</fullName>
    </submittedName>
</protein>